<evidence type="ECO:0000313" key="2">
    <source>
        <dbReference type="EMBL" id="KAJ7349950.1"/>
    </source>
</evidence>
<comment type="caution">
    <text evidence="2">The sequence shown here is derived from an EMBL/GenBank/DDBJ whole genome shotgun (WGS) entry which is preliminary data.</text>
</comment>
<dbReference type="EMBL" id="JARIHO010000015">
    <property type="protein sequence ID" value="KAJ7349950.1"/>
    <property type="molecule type" value="Genomic_DNA"/>
</dbReference>
<reference evidence="2" key="1">
    <citation type="submission" date="2023-03" db="EMBL/GenBank/DDBJ databases">
        <title>Massive genome expansion in bonnet fungi (Mycena s.s.) driven by repeated elements and novel gene families across ecological guilds.</title>
        <authorList>
            <consortium name="Lawrence Berkeley National Laboratory"/>
            <person name="Harder C.B."/>
            <person name="Miyauchi S."/>
            <person name="Viragh M."/>
            <person name="Kuo A."/>
            <person name="Thoen E."/>
            <person name="Andreopoulos B."/>
            <person name="Lu D."/>
            <person name="Skrede I."/>
            <person name="Drula E."/>
            <person name="Henrissat B."/>
            <person name="Morin E."/>
            <person name="Kohler A."/>
            <person name="Barry K."/>
            <person name="LaButti K."/>
            <person name="Morin E."/>
            <person name="Salamov A."/>
            <person name="Lipzen A."/>
            <person name="Mereny Z."/>
            <person name="Hegedus B."/>
            <person name="Baldrian P."/>
            <person name="Stursova M."/>
            <person name="Weitz H."/>
            <person name="Taylor A."/>
            <person name="Grigoriev I.V."/>
            <person name="Nagy L.G."/>
            <person name="Martin F."/>
            <person name="Kauserud H."/>
        </authorList>
    </citation>
    <scope>NUCLEOTIDE SEQUENCE</scope>
    <source>
        <strain evidence="2">CBHHK002</strain>
    </source>
</reference>
<gene>
    <name evidence="2" type="ORF">DFH08DRAFT_958880</name>
</gene>
<protein>
    <submittedName>
        <fullName evidence="2">Uncharacterized protein</fullName>
    </submittedName>
</protein>
<dbReference type="Proteomes" id="UP001218218">
    <property type="component" value="Unassembled WGS sequence"/>
</dbReference>
<sequence>MSTALVIEASPPHTRLHPRHRAPYQRGLEHRRLAAERRPIHDFIRDIWGNRPLISGGWFTRESDINLAEDHKNALVAYERHFIVDGY</sequence>
<keyword evidence="3" id="KW-1185">Reference proteome</keyword>
<dbReference type="AlphaFoldDB" id="A0AAD7A5G9"/>
<organism evidence="2 3">
    <name type="scientific">Mycena albidolilacea</name>
    <dbReference type="NCBI Taxonomy" id="1033008"/>
    <lineage>
        <taxon>Eukaryota</taxon>
        <taxon>Fungi</taxon>
        <taxon>Dikarya</taxon>
        <taxon>Basidiomycota</taxon>
        <taxon>Agaricomycotina</taxon>
        <taxon>Agaricomycetes</taxon>
        <taxon>Agaricomycetidae</taxon>
        <taxon>Agaricales</taxon>
        <taxon>Marasmiineae</taxon>
        <taxon>Mycenaceae</taxon>
        <taxon>Mycena</taxon>
    </lineage>
</organism>
<feature type="region of interest" description="Disordered" evidence="1">
    <location>
        <begin position="1"/>
        <end position="21"/>
    </location>
</feature>
<proteinExistence type="predicted"/>
<accession>A0AAD7A5G9</accession>
<evidence type="ECO:0000256" key="1">
    <source>
        <dbReference type="SAM" id="MobiDB-lite"/>
    </source>
</evidence>
<evidence type="ECO:0000313" key="3">
    <source>
        <dbReference type="Proteomes" id="UP001218218"/>
    </source>
</evidence>
<name>A0AAD7A5G9_9AGAR</name>